<accession>A0ABP0YZP6</accession>
<sequence length="170" mass="19826">MDRVSPVIGAIMEYTIEPMGRQLSYLFLIRKNIQNLKSRVEMLDTKESVYHKVCEATRNTENIESVVQNWFTKADSINEKSEITDYTIGVYGMGVKPQIQKEFQGQLGDKLGLKFDQETEEGRALMLQKRLKMEQRMLVVLDDIWKQIDSETIGIPSIERPERMQDPIYF</sequence>
<evidence type="ECO:0000256" key="1">
    <source>
        <dbReference type="ARBA" id="ARBA00022821"/>
    </source>
</evidence>
<organism evidence="3 4">
    <name type="scientific">Citrullus colocynthis</name>
    <name type="common">colocynth</name>
    <dbReference type="NCBI Taxonomy" id="252529"/>
    <lineage>
        <taxon>Eukaryota</taxon>
        <taxon>Viridiplantae</taxon>
        <taxon>Streptophyta</taxon>
        <taxon>Embryophyta</taxon>
        <taxon>Tracheophyta</taxon>
        <taxon>Spermatophyta</taxon>
        <taxon>Magnoliopsida</taxon>
        <taxon>eudicotyledons</taxon>
        <taxon>Gunneridae</taxon>
        <taxon>Pentapetalae</taxon>
        <taxon>rosids</taxon>
        <taxon>fabids</taxon>
        <taxon>Cucurbitales</taxon>
        <taxon>Cucurbitaceae</taxon>
        <taxon>Benincaseae</taxon>
        <taxon>Citrullus</taxon>
    </lineage>
</organism>
<dbReference type="PANTHER" id="PTHR33463:SF203">
    <property type="entry name" value="AAA+ ATPASE DOMAIN-CONTAINING PROTEIN"/>
    <property type="match status" value="1"/>
</dbReference>
<evidence type="ECO:0000313" key="4">
    <source>
        <dbReference type="Proteomes" id="UP001642487"/>
    </source>
</evidence>
<reference evidence="3 4" key="1">
    <citation type="submission" date="2024-03" db="EMBL/GenBank/DDBJ databases">
        <authorList>
            <person name="Gkanogiannis A."/>
            <person name="Becerra Lopez-Lavalle L."/>
        </authorList>
    </citation>
    <scope>NUCLEOTIDE SEQUENCE [LARGE SCALE GENOMIC DNA]</scope>
</reference>
<dbReference type="Proteomes" id="UP001642487">
    <property type="component" value="Chromosome 7"/>
</dbReference>
<name>A0ABP0YZP6_9ROSI</name>
<dbReference type="EMBL" id="OZ021741">
    <property type="protein sequence ID" value="CAK9326014.1"/>
    <property type="molecule type" value="Genomic_DNA"/>
</dbReference>
<dbReference type="PANTHER" id="PTHR33463">
    <property type="entry name" value="NB-ARC DOMAIN-CONTAINING PROTEIN-RELATED"/>
    <property type="match status" value="1"/>
</dbReference>
<evidence type="ECO:0000259" key="2">
    <source>
        <dbReference type="Pfam" id="PF00931"/>
    </source>
</evidence>
<dbReference type="InterPro" id="IPR002182">
    <property type="entry name" value="NB-ARC"/>
</dbReference>
<dbReference type="Pfam" id="PF00931">
    <property type="entry name" value="NB-ARC"/>
    <property type="match status" value="1"/>
</dbReference>
<evidence type="ECO:0000313" key="3">
    <source>
        <dbReference type="EMBL" id="CAK9326014.1"/>
    </source>
</evidence>
<gene>
    <name evidence="3" type="ORF">CITCOLO1_LOCUS18335</name>
</gene>
<protein>
    <recommendedName>
        <fullName evidence="2">NB-ARC domain-containing protein</fullName>
    </recommendedName>
</protein>
<keyword evidence="4" id="KW-1185">Reference proteome</keyword>
<keyword evidence="1" id="KW-0611">Plant defense</keyword>
<proteinExistence type="predicted"/>
<dbReference type="InterPro" id="IPR050905">
    <property type="entry name" value="Plant_NBS-LRR"/>
</dbReference>
<feature type="domain" description="NB-ARC" evidence="2">
    <location>
        <begin position="100"/>
        <end position="162"/>
    </location>
</feature>